<evidence type="ECO:0000313" key="3">
    <source>
        <dbReference type="Proteomes" id="UP000582837"/>
    </source>
</evidence>
<comment type="caution">
    <text evidence="2">The sequence shown here is derived from an EMBL/GenBank/DDBJ whole genome shotgun (WGS) entry which is preliminary data.</text>
</comment>
<evidence type="ECO:0000256" key="1">
    <source>
        <dbReference type="SAM" id="SignalP"/>
    </source>
</evidence>
<name>A0A841H5K8_9BACT</name>
<keyword evidence="3" id="KW-1185">Reference proteome</keyword>
<feature type="signal peptide" evidence="1">
    <location>
        <begin position="1"/>
        <end position="27"/>
    </location>
</feature>
<sequence length="117" mass="12045">MIPRHFSTAARTHGALVVLAAASLLGACERPAPVAVSPAPAAVEAFAARTGVSVKAIDALTRSNQQLASGIAAGELEPANLERVLAAEPDRMGELLRTADLLRARYQAAPNAALPQL</sequence>
<dbReference type="PROSITE" id="PS51257">
    <property type="entry name" value="PROKAR_LIPOPROTEIN"/>
    <property type="match status" value="1"/>
</dbReference>
<protein>
    <submittedName>
        <fullName evidence="2">Putative lipoprotein YajG</fullName>
    </submittedName>
</protein>
<keyword evidence="1" id="KW-0732">Signal</keyword>
<dbReference type="RefSeq" id="WP_170038588.1">
    <property type="nucleotide sequence ID" value="NZ_JABDTL010000002.1"/>
</dbReference>
<keyword evidence="2" id="KW-0449">Lipoprotein</keyword>
<proteinExistence type="predicted"/>
<evidence type="ECO:0000313" key="2">
    <source>
        <dbReference type="EMBL" id="MBB6073258.1"/>
    </source>
</evidence>
<gene>
    <name evidence="2" type="ORF">HNQ61_004925</name>
</gene>
<reference evidence="2 3" key="1">
    <citation type="submission" date="2020-08" db="EMBL/GenBank/DDBJ databases">
        <title>Genomic Encyclopedia of Type Strains, Phase IV (KMG-IV): sequencing the most valuable type-strain genomes for metagenomic binning, comparative biology and taxonomic classification.</title>
        <authorList>
            <person name="Goeker M."/>
        </authorList>
    </citation>
    <scope>NUCLEOTIDE SEQUENCE [LARGE SCALE GENOMIC DNA]</scope>
    <source>
        <strain evidence="2 3">DSM 29007</strain>
    </source>
</reference>
<feature type="chain" id="PRO_5032629363" evidence="1">
    <location>
        <begin position="28"/>
        <end position="117"/>
    </location>
</feature>
<accession>A0A841H5K8</accession>
<dbReference type="EMBL" id="JACHIA010000022">
    <property type="protein sequence ID" value="MBB6073258.1"/>
    <property type="molecule type" value="Genomic_DNA"/>
</dbReference>
<dbReference type="AlphaFoldDB" id="A0A841H5K8"/>
<dbReference type="Proteomes" id="UP000582837">
    <property type="component" value="Unassembled WGS sequence"/>
</dbReference>
<organism evidence="2 3">
    <name type="scientific">Longimicrobium terrae</name>
    <dbReference type="NCBI Taxonomy" id="1639882"/>
    <lineage>
        <taxon>Bacteria</taxon>
        <taxon>Pseudomonadati</taxon>
        <taxon>Gemmatimonadota</taxon>
        <taxon>Longimicrobiia</taxon>
        <taxon>Longimicrobiales</taxon>
        <taxon>Longimicrobiaceae</taxon>
        <taxon>Longimicrobium</taxon>
    </lineage>
</organism>